<protein>
    <submittedName>
        <fullName evidence="2">Uncharacterized protein</fullName>
    </submittedName>
</protein>
<evidence type="ECO:0000313" key="3">
    <source>
        <dbReference type="Proteomes" id="UP000011682"/>
    </source>
</evidence>
<accession>S9PF08</accession>
<sequence>MPGDGFLEQHEDLPGMSKDLDLHRSPGLRAFPRTTGTASALRPLGRSRSMKAVSSTFSGPT</sequence>
<dbReference type="Proteomes" id="UP000011682">
    <property type="component" value="Unassembled WGS sequence"/>
</dbReference>
<organism evidence="2 3">
    <name type="scientific">Cystobacter fuscus (strain ATCC 25194 / DSM 2262 / NBRC 100088 / M29)</name>
    <dbReference type="NCBI Taxonomy" id="1242864"/>
    <lineage>
        <taxon>Bacteria</taxon>
        <taxon>Pseudomonadati</taxon>
        <taxon>Myxococcota</taxon>
        <taxon>Myxococcia</taxon>
        <taxon>Myxococcales</taxon>
        <taxon>Cystobacterineae</taxon>
        <taxon>Archangiaceae</taxon>
        <taxon>Cystobacter</taxon>
    </lineage>
</organism>
<dbReference type="AlphaFoldDB" id="S9PF08"/>
<evidence type="ECO:0000313" key="2">
    <source>
        <dbReference type="EMBL" id="EPX60957.1"/>
    </source>
</evidence>
<comment type="caution">
    <text evidence="2">The sequence shown here is derived from an EMBL/GenBank/DDBJ whole genome shotgun (WGS) entry which is preliminary data.</text>
</comment>
<feature type="compositionally biased region" description="Polar residues" evidence="1">
    <location>
        <begin position="52"/>
        <end position="61"/>
    </location>
</feature>
<feature type="region of interest" description="Disordered" evidence="1">
    <location>
        <begin position="1"/>
        <end position="61"/>
    </location>
</feature>
<reference evidence="2" key="1">
    <citation type="submission" date="2013-05" db="EMBL/GenBank/DDBJ databases">
        <title>Genome assembly of Cystobacter fuscus DSM 2262.</title>
        <authorList>
            <person name="Sharma G."/>
            <person name="Khatri I."/>
            <person name="Kaur C."/>
            <person name="Mayilraj S."/>
            <person name="Subramanian S."/>
        </authorList>
    </citation>
    <scope>NUCLEOTIDE SEQUENCE [LARGE SCALE GENOMIC DNA]</scope>
    <source>
        <strain evidence="2">DSM 2262</strain>
    </source>
</reference>
<proteinExistence type="predicted"/>
<dbReference type="EMBL" id="ANAH02000011">
    <property type="protein sequence ID" value="EPX60957.1"/>
    <property type="molecule type" value="Genomic_DNA"/>
</dbReference>
<name>S9PF08_CYSF2</name>
<evidence type="ECO:0000256" key="1">
    <source>
        <dbReference type="SAM" id="MobiDB-lite"/>
    </source>
</evidence>
<gene>
    <name evidence="2" type="ORF">D187_001609</name>
</gene>
<keyword evidence="3" id="KW-1185">Reference proteome</keyword>
<feature type="compositionally biased region" description="Basic and acidic residues" evidence="1">
    <location>
        <begin position="7"/>
        <end position="24"/>
    </location>
</feature>